<evidence type="ECO:0000256" key="2">
    <source>
        <dbReference type="ARBA" id="ARBA00009054"/>
    </source>
</evidence>
<evidence type="ECO:0000256" key="14">
    <source>
        <dbReference type="SAM" id="MobiDB-lite"/>
    </source>
</evidence>
<dbReference type="EMBL" id="CP155447">
    <property type="protein sequence ID" value="XBH03589.1"/>
    <property type="molecule type" value="Genomic_DNA"/>
</dbReference>
<comment type="similarity">
    <text evidence="2 10 12">Belongs to the GrpE family.</text>
</comment>
<evidence type="ECO:0000256" key="8">
    <source>
        <dbReference type="ARBA" id="ARBA00072274"/>
    </source>
</evidence>
<dbReference type="GO" id="GO:0051082">
    <property type="term" value="F:unfolded protein binding"/>
    <property type="evidence" value="ECO:0007669"/>
    <property type="project" value="TreeGrafter"/>
</dbReference>
<evidence type="ECO:0000256" key="6">
    <source>
        <dbReference type="ARBA" id="ARBA00023186"/>
    </source>
</evidence>
<name>A0AAU7CE10_9BACT</name>
<dbReference type="GO" id="GO:0000774">
    <property type="term" value="F:adenyl-nucleotide exchange factor activity"/>
    <property type="evidence" value="ECO:0007669"/>
    <property type="project" value="InterPro"/>
</dbReference>
<dbReference type="Gene3D" id="3.90.20.20">
    <property type="match status" value="1"/>
</dbReference>
<gene>
    <name evidence="10" type="primary">grpE</name>
    <name evidence="15" type="ORF">V5E97_35580</name>
</gene>
<comment type="function">
    <text evidence="7 10 11">Participates actively in the response to hyperosmotic and heat shock by preventing the aggregation of stress-denatured proteins, in association with DnaK and GrpE. It is the nucleotide exchange factor for DnaK and may function as a thermosensor. Unfolded proteins bind initially to DnaJ; upon interaction with the DnaJ-bound protein, DnaK hydrolyzes its bound ATP, resulting in the formation of a stable complex. GrpE releases ADP from DnaK; ATP binding to DnaK triggers the release of the substrate protein, thus completing the reaction cycle. Several rounds of ATP-dependent interactions between DnaJ, DnaK and GrpE are required for fully efficient folding.</text>
</comment>
<feature type="region of interest" description="Disordered" evidence="14">
    <location>
        <begin position="1"/>
        <end position="64"/>
    </location>
</feature>
<evidence type="ECO:0000256" key="5">
    <source>
        <dbReference type="ARBA" id="ARBA00023016"/>
    </source>
</evidence>
<keyword evidence="13" id="KW-0175">Coiled coil</keyword>
<dbReference type="CDD" id="cd00446">
    <property type="entry name" value="GrpE"/>
    <property type="match status" value="1"/>
</dbReference>
<dbReference type="SUPFAM" id="SSF51064">
    <property type="entry name" value="Head domain of nucleotide exchange factor GrpE"/>
    <property type="match status" value="1"/>
</dbReference>
<comment type="subcellular location">
    <subcellularLocation>
        <location evidence="1 10">Cytoplasm</location>
    </subcellularLocation>
</comment>
<evidence type="ECO:0000256" key="4">
    <source>
        <dbReference type="ARBA" id="ARBA00022490"/>
    </source>
</evidence>
<dbReference type="HAMAP" id="MF_01151">
    <property type="entry name" value="GrpE"/>
    <property type="match status" value="1"/>
</dbReference>
<dbReference type="PANTHER" id="PTHR21237">
    <property type="entry name" value="GRPE PROTEIN"/>
    <property type="match status" value="1"/>
</dbReference>
<protein>
    <recommendedName>
        <fullName evidence="8 10">Protein GrpE</fullName>
    </recommendedName>
    <alternativeName>
        <fullName evidence="9 10">HSP-70 cofactor</fullName>
    </alternativeName>
</protein>
<evidence type="ECO:0000256" key="13">
    <source>
        <dbReference type="SAM" id="Coils"/>
    </source>
</evidence>
<evidence type="ECO:0000256" key="11">
    <source>
        <dbReference type="RuleBase" id="RU000639"/>
    </source>
</evidence>
<accession>A0AAU7CE10</accession>
<dbReference type="GO" id="GO:0005737">
    <property type="term" value="C:cytoplasm"/>
    <property type="evidence" value="ECO:0007669"/>
    <property type="project" value="UniProtKB-SubCell"/>
</dbReference>
<dbReference type="SUPFAM" id="SSF58014">
    <property type="entry name" value="Coiled-coil domain of nucleotide exchange factor GrpE"/>
    <property type="match status" value="1"/>
</dbReference>
<dbReference type="PROSITE" id="PS01071">
    <property type="entry name" value="GRPE"/>
    <property type="match status" value="1"/>
</dbReference>
<comment type="subunit">
    <text evidence="3 10">Homodimer.</text>
</comment>
<evidence type="ECO:0000313" key="15">
    <source>
        <dbReference type="EMBL" id="XBH03589.1"/>
    </source>
</evidence>
<evidence type="ECO:0000256" key="12">
    <source>
        <dbReference type="RuleBase" id="RU004478"/>
    </source>
</evidence>
<evidence type="ECO:0000256" key="7">
    <source>
        <dbReference type="ARBA" id="ARBA00053401"/>
    </source>
</evidence>
<proteinExistence type="inferred from homology"/>
<evidence type="ECO:0000256" key="10">
    <source>
        <dbReference type="HAMAP-Rule" id="MF_01151"/>
    </source>
</evidence>
<keyword evidence="5 10" id="KW-0346">Stress response</keyword>
<dbReference type="GO" id="GO:0051087">
    <property type="term" value="F:protein-folding chaperone binding"/>
    <property type="evidence" value="ECO:0007669"/>
    <property type="project" value="InterPro"/>
</dbReference>
<dbReference type="FunFam" id="2.30.22.10:FF:000001">
    <property type="entry name" value="Protein GrpE"/>
    <property type="match status" value="1"/>
</dbReference>
<dbReference type="PRINTS" id="PR00773">
    <property type="entry name" value="GRPEPROTEIN"/>
</dbReference>
<keyword evidence="6 10" id="KW-0143">Chaperone</keyword>
<dbReference type="Pfam" id="PF01025">
    <property type="entry name" value="GrpE"/>
    <property type="match status" value="1"/>
</dbReference>
<dbReference type="InterPro" id="IPR009012">
    <property type="entry name" value="GrpE_head"/>
</dbReference>
<dbReference type="InterPro" id="IPR013805">
    <property type="entry name" value="GrpE_CC"/>
</dbReference>
<organism evidence="15">
    <name type="scientific">Singulisphaera sp. Ch08</name>
    <dbReference type="NCBI Taxonomy" id="3120278"/>
    <lineage>
        <taxon>Bacteria</taxon>
        <taxon>Pseudomonadati</taxon>
        <taxon>Planctomycetota</taxon>
        <taxon>Planctomycetia</taxon>
        <taxon>Isosphaerales</taxon>
        <taxon>Isosphaeraceae</taxon>
        <taxon>Singulisphaera</taxon>
    </lineage>
</organism>
<dbReference type="GO" id="GO:0042803">
    <property type="term" value="F:protein homodimerization activity"/>
    <property type="evidence" value="ECO:0007669"/>
    <property type="project" value="InterPro"/>
</dbReference>
<keyword evidence="4 10" id="KW-0963">Cytoplasm</keyword>
<reference evidence="15" key="1">
    <citation type="submission" date="2024-05" db="EMBL/GenBank/DDBJ databases">
        <title>Planctomycetes of the genus Singulisphaera possess chitinolytic capabilities.</title>
        <authorList>
            <person name="Ivanova A."/>
        </authorList>
    </citation>
    <scope>NUCLEOTIDE SEQUENCE</scope>
    <source>
        <strain evidence="15">Ch08T</strain>
    </source>
</reference>
<dbReference type="GO" id="GO:0006457">
    <property type="term" value="P:protein folding"/>
    <property type="evidence" value="ECO:0007669"/>
    <property type="project" value="InterPro"/>
</dbReference>
<dbReference type="AlphaFoldDB" id="A0AAU7CE10"/>
<dbReference type="InterPro" id="IPR000740">
    <property type="entry name" value="GrpE"/>
</dbReference>
<dbReference type="RefSeq" id="WP_406696328.1">
    <property type="nucleotide sequence ID" value="NZ_CP155447.1"/>
</dbReference>
<feature type="coiled-coil region" evidence="13">
    <location>
        <begin position="68"/>
        <end position="102"/>
    </location>
</feature>
<evidence type="ECO:0000256" key="3">
    <source>
        <dbReference type="ARBA" id="ARBA00011738"/>
    </source>
</evidence>
<dbReference type="Gene3D" id="2.30.22.10">
    <property type="entry name" value="Head domain of nucleotide exchange factor GrpE"/>
    <property type="match status" value="1"/>
</dbReference>
<dbReference type="PANTHER" id="PTHR21237:SF23">
    <property type="entry name" value="GRPE PROTEIN HOMOLOG, MITOCHONDRIAL"/>
    <property type="match status" value="1"/>
</dbReference>
<evidence type="ECO:0000256" key="1">
    <source>
        <dbReference type="ARBA" id="ARBA00004496"/>
    </source>
</evidence>
<evidence type="ECO:0000256" key="9">
    <source>
        <dbReference type="ARBA" id="ARBA00076414"/>
    </source>
</evidence>
<sequence length="217" mass="23095">MTDRTMSAPATEDQSPPSGAEKTIGGAPQAQKASDATAGGEQAVGGETQARTASAARPADPETLRAQVAAAEQQRDDYLAQLQRIQADAENFRKRLLRDQAEQQRYAPAPLLGALLPVLDNLERALEAARQQSEEGPLVQGVALVRSQLLDILGRFGLTPIGALDQPFDPDVHEAVQQQPRADATAGHVVEVLQPGYSMHDRVVRPAKVVVASSPTL</sequence>